<dbReference type="SUPFAM" id="SSF46626">
    <property type="entry name" value="Cytochrome c"/>
    <property type="match status" value="1"/>
</dbReference>
<dbReference type="CDD" id="cd00200">
    <property type="entry name" value="WD40"/>
    <property type="match status" value="1"/>
</dbReference>
<feature type="repeat" description="WD" evidence="3">
    <location>
        <begin position="372"/>
        <end position="413"/>
    </location>
</feature>
<evidence type="ECO:0000256" key="2">
    <source>
        <dbReference type="ARBA" id="ARBA00022737"/>
    </source>
</evidence>
<dbReference type="InterPro" id="IPR050505">
    <property type="entry name" value="WDR55/POC1"/>
</dbReference>
<dbReference type="GO" id="GO:0020037">
    <property type="term" value="F:heme binding"/>
    <property type="evidence" value="ECO:0007669"/>
    <property type="project" value="InterPro"/>
</dbReference>
<dbReference type="InterPro" id="IPR015943">
    <property type="entry name" value="WD40/YVTN_repeat-like_dom_sf"/>
</dbReference>
<organism evidence="5 6">
    <name type="scientific">Telmatocola sphagniphila</name>
    <dbReference type="NCBI Taxonomy" id="1123043"/>
    <lineage>
        <taxon>Bacteria</taxon>
        <taxon>Pseudomonadati</taxon>
        <taxon>Planctomycetota</taxon>
        <taxon>Planctomycetia</taxon>
        <taxon>Gemmatales</taxon>
        <taxon>Gemmataceae</taxon>
    </lineage>
</organism>
<dbReference type="InterPro" id="IPR011047">
    <property type="entry name" value="Quinoprotein_ADH-like_sf"/>
</dbReference>
<dbReference type="Proteomes" id="UP000676194">
    <property type="component" value="Chromosome"/>
</dbReference>
<evidence type="ECO:0000313" key="6">
    <source>
        <dbReference type="Proteomes" id="UP000676194"/>
    </source>
</evidence>
<dbReference type="InterPro" id="IPR036909">
    <property type="entry name" value="Cyt_c-like_dom_sf"/>
</dbReference>
<dbReference type="InterPro" id="IPR001680">
    <property type="entry name" value="WD40_rpt"/>
</dbReference>
<proteinExistence type="predicted"/>
<keyword evidence="6" id="KW-1185">Reference proteome</keyword>
<dbReference type="KEGG" id="tsph:KIH39_25070"/>
<sequence length="473" mass="51962">MRYLSLFLLFLSPAMGQEKKEKPLKPIEEIKLDRKDPISYEKDVEPIFADKCFVCHSGNVIESKFDMSTYAGVMKGGKRGTVIIPGKASDSFLYKVSGHREKPVMPLKGEDPLSPKELALVKAWIDQGAKAPMGMREKKKIVLNLPPESVKPVRAVAFGKKIIAVGRANQINIYDSEKFDFVKTLLDPDLKTADGKPAKAAHISLVESLAFSPDGKTLVSGSFQELNIWDIDSGKLKKKLTGFADRVTALDFSHDGKYLATGGGAPTEDGELRLYQTSDWKLIQDIKPAHSDTVYAVQFSPDNTKLASSAADKFVKVFEVPSGKLLKSFEGHTHHVLDVAWKSDGKALASAGADNVIKIWDYDKGEQIRTIQQAHTKQVTRLAFIGKTPTFMSVSGDNAFKLWNSDNGGMQRNYSGNIDYLYALAISDDGKLAAVGGEEGVVRVYKIENPQPIKVLLPPGEIKKDPPPPPTKK</sequence>
<dbReference type="RefSeq" id="WP_213496677.1">
    <property type="nucleotide sequence ID" value="NZ_CP074694.1"/>
</dbReference>
<feature type="domain" description="Cytochrome C Planctomycete-type" evidence="4">
    <location>
        <begin position="52"/>
        <end position="106"/>
    </location>
</feature>
<dbReference type="SMART" id="SM00320">
    <property type="entry name" value="WD40"/>
    <property type="match status" value="6"/>
</dbReference>
<dbReference type="Pfam" id="PF00400">
    <property type="entry name" value="WD40"/>
    <property type="match status" value="6"/>
</dbReference>
<accession>A0A8E6B5Y4</accession>
<reference evidence="5" key="1">
    <citation type="submission" date="2021-05" db="EMBL/GenBank/DDBJ databases">
        <title>Complete genome sequence of the cellulolytic planctomycete Telmatocola sphagniphila SP2T and characterization of the first cellulase from planctomycetes.</title>
        <authorList>
            <person name="Rakitin A.L."/>
            <person name="Beletsky A.V."/>
            <person name="Naumoff D.G."/>
            <person name="Kulichevskaya I.S."/>
            <person name="Mardanov A.V."/>
            <person name="Ravin N.V."/>
            <person name="Dedysh S.N."/>
        </authorList>
    </citation>
    <scope>NUCLEOTIDE SEQUENCE</scope>
    <source>
        <strain evidence="5">SP2T</strain>
    </source>
</reference>
<protein>
    <submittedName>
        <fullName evidence="5">NB-ARC domain protein</fullName>
    </submittedName>
</protein>
<evidence type="ECO:0000256" key="1">
    <source>
        <dbReference type="ARBA" id="ARBA00022574"/>
    </source>
</evidence>
<feature type="repeat" description="WD" evidence="3">
    <location>
        <begin position="287"/>
        <end position="328"/>
    </location>
</feature>
<dbReference type="PANTHER" id="PTHR44019">
    <property type="entry name" value="WD REPEAT-CONTAINING PROTEIN 55"/>
    <property type="match status" value="1"/>
</dbReference>
<dbReference type="InterPro" id="IPR011429">
    <property type="entry name" value="Cyt_c_Planctomycete-type"/>
</dbReference>
<dbReference type="Pfam" id="PF07635">
    <property type="entry name" value="PSCyt1"/>
    <property type="match status" value="1"/>
</dbReference>
<evidence type="ECO:0000256" key="3">
    <source>
        <dbReference type="PROSITE-ProRule" id="PRU00221"/>
    </source>
</evidence>
<dbReference type="GO" id="GO:0009055">
    <property type="term" value="F:electron transfer activity"/>
    <property type="evidence" value="ECO:0007669"/>
    <property type="project" value="InterPro"/>
</dbReference>
<name>A0A8E6B5Y4_9BACT</name>
<feature type="repeat" description="WD" evidence="3">
    <location>
        <begin position="329"/>
        <end position="370"/>
    </location>
</feature>
<keyword evidence="1 3" id="KW-0853">WD repeat</keyword>
<dbReference type="Gene3D" id="2.130.10.10">
    <property type="entry name" value="YVTN repeat-like/Quinoprotein amine dehydrogenase"/>
    <property type="match status" value="2"/>
</dbReference>
<dbReference type="PROSITE" id="PS50082">
    <property type="entry name" value="WD_REPEATS_2"/>
    <property type="match status" value="3"/>
</dbReference>
<evidence type="ECO:0000313" key="5">
    <source>
        <dbReference type="EMBL" id="QVL32069.1"/>
    </source>
</evidence>
<dbReference type="AlphaFoldDB" id="A0A8E6B5Y4"/>
<dbReference type="PANTHER" id="PTHR44019:SF8">
    <property type="entry name" value="POC1 CENTRIOLAR PROTEIN HOMOLOG"/>
    <property type="match status" value="1"/>
</dbReference>
<dbReference type="EMBL" id="CP074694">
    <property type="protein sequence ID" value="QVL32069.1"/>
    <property type="molecule type" value="Genomic_DNA"/>
</dbReference>
<dbReference type="PROSITE" id="PS50294">
    <property type="entry name" value="WD_REPEATS_REGION"/>
    <property type="match status" value="2"/>
</dbReference>
<evidence type="ECO:0000259" key="4">
    <source>
        <dbReference type="Pfam" id="PF07635"/>
    </source>
</evidence>
<keyword evidence="2" id="KW-0677">Repeat</keyword>
<gene>
    <name evidence="5" type="ORF">KIH39_25070</name>
</gene>
<dbReference type="SUPFAM" id="SSF50998">
    <property type="entry name" value="Quinoprotein alcohol dehydrogenase-like"/>
    <property type="match status" value="1"/>
</dbReference>